<dbReference type="PANTHER" id="PTHR11961">
    <property type="entry name" value="CYTOCHROME C"/>
    <property type="match status" value="1"/>
</dbReference>
<organism evidence="8">
    <name type="scientific">hydrothermal vent metagenome</name>
    <dbReference type="NCBI Taxonomy" id="652676"/>
    <lineage>
        <taxon>unclassified sequences</taxon>
        <taxon>metagenomes</taxon>
        <taxon>ecological metagenomes</taxon>
    </lineage>
</organism>
<keyword evidence="1" id="KW-0813">Transport</keyword>
<name>A0A160TXB0_9ZZZZ</name>
<dbReference type="EMBL" id="CZQD01000019">
    <property type="protein sequence ID" value="CUS56260.1"/>
    <property type="molecule type" value="Genomic_DNA"/>
</dbReference>
<evidence type="ECO:0000259" key="7">
    <source>
        <dbReference type="PROSITE" id="PS51007"/>
    </source>
</evidence>
<gene>
    <name evidence="8" type="ORF">MGWOODY_Hyp2053</name>
</gene>
<dbReference type="InterPro" id="IPR002327">
    <property type="entry name" value="Cyt_c_1A/1B"/>
</dbReference>
<keyword evidence="4" id="KW-0249">Electron transport</keyword>
<protein>
    <submittedName>
        <fullName evidence="8">Membrane c-type cytochrome cy</fullName>
    </submittedName>
</protein>
<reference evidence="8" key="1">
    <citation type="submission" date="2015-10" db="EMBL/GenBank/DDBJ databases">
        <authorList>
            <person name="Gilbert D.G."/>
        </authorList>
    </citation>
    <scope>NUCLEOTIDE SEQUENCE</scope>
</reference>
<evidence type="ECO:0000256" key="5">
    <source>
        <dbReference type="ARBA" id="ARBA00023004"/>
    </source>
</evidence>
<dbReference type="SUPFAM" id="SSF46626">
    <property type="entry name" value="Cytochrome c"/>
    <property type="match status" value="1"/>
</dbReference>
<feature type="compositionally biased region" description="Acidic residues" evidence="6">
    <location>
        <begin position="204"/>
        <end position="219"/>
    </location>
</feature>
<dbReference type="AlphaFoldDB" id="A0A160TXB0"/>
<feature type="compositionally biased region" description="Basic and acidic residues" evidence="6">
    <location>
        <begin position="243"/>
        <end position="256"/>
    </location>
</feature>
<proteinExistence type="predicted"/>
<evidence type="ECO:0000256" key="1">
    <source>
        <dbReference type="ARBA" id="ARBA00022448"/>
    </source>
</evidence>
<evidence type="ECO:0000256" key="4">
    <source>
        <dbReference type="ARBA" id="ARBA00022982"/>
    </source>
</evidence>
<evidence type="ECO:0000256" key="2">
    <source>
        <dbReference type="ARBA" id="ARBA00022617"/>
    </source>
</evidence>
<dbReference type="PRINTS" id="PR00604">
    <property type="entry name" value="CYTCHRMECIAB"/>
</dbReference>
<sequence>MGELGLNKIFGALLATALGVFALQTLSGIVFSGGSEGAHHGDEHAEAASMTEQMCEKFAYCVEVADAGGTGGEAEEVFDLGLLLASADIARGERTFKGKCATCHTIDQGGANGTGPNLHDVVGADKAAHAGFAYSAVLEGMDGEWNYANLNDWLYNPSSYARGTTMSFAGLRRDDDRVNVIAYLAANTTNPPAFPEPLAASAEEGAEGEEGAEAAEGDAVEATLPADGVDDMENPTLATGEVKTIDSVDATGRDDGGTGETVTVPAEAVEAVEDAAGEAEEAVTEATDDN</sequence>
<dbReference type="PROSITE" id="PS51007">
    <property type="entry name" value="CYTC"/>
    <property type="match status" value="1"/>
</dbReference>
<evidence type="ECO:0000256" key="3">
    <source>
        <dbReference type="ARBA" id="ARBA00022723"/>
    </source>
</evidence>
<dbReference type="GO" id="GO:0046872">
    <property type="term" value="F:metal ion binding"/>
    <property type="evidence" value="ECO:0007669"/>
    <property type="project" value="UniProtKB-KW"/>
</dbReference>
<dbReference type="InterPro" id="IPR036909">
    <property type="entry name" value="Cyt_c-like_dom_sf"/>
</dbReference>
<accession>A0A160TXB0</accession>
<dbReference type="GO" id="GO:0020037">
    <property type="term" value="F:heme binding"/>
    <property type="evidence" value="ECO:0007669"/>
    <property type="project" value="InterPro"/>
</dbReference>
<feature type="region of interest" description="Disordered" evidence="6">
    <location>
        <begin position="191"/>
        <end position="261"/>
    </location>
</feature>
<feature type="domain" description="Cytochrome c" evidence="7">
    <location>
        <begin position="87"/>
        <end position="188"/>
    </location>
</feature>
<keyword evidence="3" id="KW-0479">Metal-binding</keyword>
<keyword evidence="5" id="KW-0408">Iron</keyword>
<dbReference type="InterPro" id="IPR009056">
    <property type="entry name" value="Cyt_c-like_dom"/>
</dbReference>
<keyword evidence="2" id="KW-0349">Heme</keyword>
<dbReference type="Pfam" id="PF00034">
    <property type="entry name" value="Cytochrom_C"/>
    <property type="match status" value="1"/>
</dbReference>
<dbReference type="Gene3D" id="1.10.760.10">
    <property type="entry name" value="Cytochrome c-like domain"/>
    <property type="match status" value="1"/>
</dbReference>
<dbReference type="GO" id="GO:0009055">
    <property type="term" value="F:electron transfer activity"/>
    <property type="evidence" value="ECO:0007669"/>
    <property type="project" value="InterPro"/>
</dbReference>
<evidence type="ECO:0000313" key="8">
    <source>
        <dbReference type="EMBL" id="CUS56260.1"/>
    </source>
</evidence>
<evidence type="ECO:0000256" key="6">
    <source>
        <dbReference type="SAM" id="MobiDB-lite"/>
    </source>
</evidence>